<name>A0A7R9GHL0_9CRUS</name>
<feature type="transmembrane region" description="Helical" evidence="9">
    <location>
        <begin position="226"/>
        <end position="244"/>
    </location>
</feature>
<dbReference type="GO" id="GO:0006888">
    <property type="term" value="P:endoplasmic reticulum to Golgi vesicle-mediated transport"/>
    <property type="evidence" value="ECO:0007669"/>
    <property type="project" value="InterPro"/>
</dbReference>
<evidence type="ECO:0000256" key="9">
    <source>
        <dbReference type="SAM" id="Phobius"/>
    </source>
</evidence>
<dbReference type="InterPro" id="IPR011012">
    <property type="entry name" value="Longin-like_dom_sf"/>
</dbReference>
<evidence type="ECO:0000256" key="8">
    <source>
        <dbReference type="ARBA" id="ARBA00024188"/>
    </source>
</evidence>
<dbReference type="GO" id="GO:0005789">
    <property type="term" value="C:endoplasmic reticulum membrane"/>
    <property type="evidence" value="ECO:0007669"/>
    <property type="project" value="UniProtKB-SubCell"/>
</dbReference>
<dbReference type="PANTHER" id="PTHR45837">
    <property type="entry name" value="VESICLE-TRAFFICKING PROTEIN SEC22B"/>
    <property type="match status" value="1"/>
</dbReference>
<evidence type="ECO:0000313" key="11">
    <source>
        <dbReference type="EMBL" id="CAD7282776.1"/>
    </source>
</evidence>
<protein>
    <recommendedName>
        <fullName evidence="10">Longin domain-containing protein</fullName>
    </recommendedName>
</protein>
<keyword evidence="9" id="KW-0812">Transmembrane</keyword>
<evidence type="ECO:0000259" key="10">
    <source>
        <dbReference type="PROSITE" id="PS50859"/>
    </source>
</evidence>
<dbReference type="SMART" id="SM01270">
    <property type="entry name" value="Longin"/>
    <property type="match status" value="1"/>
</dbReference>
<dbReference type="InterPro" id="IPR010908">
    <property type="entry name" value="Longin_dom"/>
</dbReference>
<dbReference type="Pfam" id="PF25970">
    <property type="entry name" value="SEC22a_C"/>
    <property type="match status" value="1"/>
</dbReference>
<dbReference type="SUPFAM" id="SSF64356">
    <property type="entry name" value="SNARE-like"/>
    <property type="match status" value="1"/>
</dbReference>
<dbReference type="PROSITE" id="PS50859">
    <property type="entry name" value="LONGIN"/>
    <property type="match status" value="1"/>
</dbReference>
<comment type="function">
    <text evidence="7">SNARE involved in targeting and fusion of ER-derived transport vesicles with the Golgi complex as well as Golgi-derived retrograde transport vesicles with the ER.</text>
</comment>
<dbReference type="EMBL" id="OA886339">
    <property type="protein sequence ID" value="CAD7282776.1"/>
    <property type="molecule type" value="Genomic_DNA"/>
</dbReference>
<dbReference type="Gene3D" id="3.30.450.50">
    <property type="entry name" value="Longin domain"/>
    <property type="match status" value="1"/>
</dbReference>
<keyword evidence="4" id="KW-0813">Transport</keyword>
<evidence type="ECO:0000256" key="2">
    <source>
        <dbReference type="ARBA" id="ARBA00004223"/>
    </source>
</evidence>
<gene>
    <name evidence="11" type="ORF">NMOB1V02_LOCUS10397</name>
</gene>
<evidence type="ECO:0000256" key="7">
    <source>
        <dbReference type="ARBA" id="ARBA00024173"/>
    </source>
</evidence>
<dbReference type="EMBL" id="CAJPEX010004302">
    <property type="protein sequence ID" value="CAG0922928.1"/>
    <property type="molecule type" value="Genomic_DNA"/>
</dbReference>
<dbReference type="InterPro" id="IPR044565">
    <property type="entry name" value="Sec22"/>
</dbReference>
<evidence type="ECO:0000256" key="5">
    <source>
        <dbReference type="ARBA" id="ARBA00023054"/>
    </source>
</evidence>
<keyword evidence="5" id="KW-0175">Coiled coil</keyword>
<evidence type="ECO:0000256" key="1">
    <source>
        <dbReference type="ARBA" id="ARBA00004163"/>
    </source>
</evidence>
<feature type="domain" description="Longin" evidence="10">
    <location>
        <begin position="1"/>
        <end position="83"/>
    </location>
</feature>
<dbReference type="GO" id="GO:0015031">
    <property type="term" value="P:protein transport"/>
    <property type="evidence" value="ECO:0007669"/>
    <property type="project" value="UniProtKB-KW"/>
</dbReference>
<dbReference type="GO" id="GO:0006890">
    <property type="term" value="P:retrograde vesicle-mediated transport, Golgi to endoplasmic reticulum"/>
    <property type="evidence" value="ECO:0007669"/>
    <property type="project" value="InterPro"/>
</dbReference>
<dbReference type="Pfam" id="PF13774">
    <property type="entry name" value="Longin"/>
    <property type="match status" value="1"/>
</dbReference>
<accession>A0A7R9GHL0</accession>
<proteinExistence type="inferred from homology"/>
<reference evidence="11" key="1">
    <citation type="submission" date="2020-11" db="EMBL/GenBank/DDBJ databases">
        <authorList>
            <person name="Tran Van P."/>
        </authorList>
    </citation>
    <scope>NUCLEOTIDE SEQUENCE</scope>
</reference>
<dbReference type="OrthoDB" id="1719357at2759"/>
<dbReference type="GO" id="GO:0005484">
    <property type="term" value="F:SNAP receptor activity"/>
    <property type="evidence" value="ECO:0007669"/>
    <property type="project" value="InterPro"/>
</dbReference>
<keyword evidence="12" id="KW-1185">Reference proteome</keyword>
<sequence>MKLLARKLRQFDDRCLLQVGKHSVCSVTSLDVGYLALCEASYSDVLVFGFLEEMLKQFIKLYDVPVVDRATRPFAFIEFDKVIQSLRQKYNSKVGVVQRLNFGALSEELRLRPPSVIGKTDLEDLGVRHPVPDVTNGVGSAPHPVLTHSFREELVFAPLGCINLFWIFVTVILASINFYRGVISIHLANVFEIDGPTVSTGLSLVIESFLQISQAYFLASTNQSREFGSVAVAVIQFWCVVYLWSIRDPWMSILHVVSAVIMTALTLSRHYSVKAAKFCV</sequence>
<comment type="subcellular location">
    <subcellularLocation>
        <location evidence="1">Endoplasmic reticulum membrane</location>
        <topology evidence="1">Single-pass type IV membrane protein</topology>
    </subcellularLocation>
    <subcellularLocation>
        <location evidence="8">Golgi apparatus</location>
        <location evidence="8">cis-Golgi network membrane</location>
    </subcellularLocation>
    <subcellularLocation>
        <location evidence="2">Melanosome</location>
    </subcellularLocation>
</comment>
<keyword evidence="6 9" id="KW-0472">Membrane</keyword>
<dbReference type="AlphaFoldDB" id="A0A7R9GHL0"/>
<keyword evidence="4" id="KW-0653">Protein transport</keyword>
<evidence type="ECO:0000256" key="6">
    <source>
        <dbReference type="ARBA" id="ARBA00023136"/>
    </source>
</evidence>
<dbReference type="GO" id="GO:0005794">
    <property type="term" value="C:Golgi apparatus"/>
    <property type="evidence" value="ECO:0007669"/>
    <property type="project" value="UniProtKB-SubCell"/>
</dbReference>
<feature type="transmembrane region" description="Helical" evidence="9">
    <location>
        <begin position="154"/>
        <end position="178"/>
    </location>
</feature>
<keyword evidence="9" id="KW-1133">Transmembrane helix</keyword>
<evidence type="ECO:0000256" key="3">
    <source>
        <dbReference type="ARBA" id="ARBA00008025"/>
    </source>
</evidence>
<organism evidence="11">
    <name type="scientific">Notodromas monacha</name>
    <dbReference type="NCBI Taxonomy" id="399045"/>
    <lineage>
        <taxon>Eukaryota</taxon>
        <taxon>Metazoa</taxon>
        <taxon>Ecdysozoa</taxon>
        <taxon>Arthropoda</taxon>
        <taxon>Crustacea</taxon>
        <taxon>Oligostraca</taxon>
        <taxon>Ostracoda</taxon>
        <taxon>Podocopa</taxon>
        <taxon>Podocopida</taxon>
        <taxon>Cypridocopina</taxon>
        <taxon>Cypridoidea</taxon>
        <taxon>Cyprididae</taxon>
        <taxon>Notodromas</taxon>
    </lineage>
</organism>
<dbReference type="InterPro" id="IPR059071">
    <property type="entry name" value="SEC22a-c_C"/>
</dbReference>
<feature type="transmembrane region" description="Helical" evidence="9">
    <location>
        <begin position="250"/>
        <end position="267"/>
    </location>
</feature>
<evidence type="ECO:0000313" key="12">
    <source>
        <dbReference type="Proteomes" id="UP000678499"/>
    </source>
</evidence>
<comment type="similarity">
    <text evidence="3">Belongs to the synaptobrevin family.</text>
</comment>
<dbReference type="CDD" id="cd14824">
    <property type="entry name" value="Longin"/>
    <property type="match status" value="1"/>
</dbReference>
<evidence type="ECO:0000256" key="4">
    <source>
        <dbReference type="ARBA" id="ARBA00022927"/>
    </source>
</evidence>
<dbReference type="Proteomes" id="UP000678499">
    <property type="component" value="Unassembled WGS sequence"/>
</dbReference>